<evidence type="ECO:0000313" key="2">
    <source>
        <dbReference type="Proteomes" id="UP000295258"/>
    </source>
</evidence>
<keyword evidence="2" id="KW-1185">Reference proteome</keyword>
<protein>
    <submittedName>
        <fullName evidence="1">Uncharacterized protein</fullName>
    </submittedName>
</protein>
<organism evidence="1 2">
    <name type="scientific">Nonomuraea deserti</name>
    <dbReference type="NCBI Taxonomy" id="1848322"/>
    <lineage>
        <taxon>Bacteria</taxon>
        <taxon>Bacillati</taxon>
        <taxon>Actinomycetota</taxon>
        <taxon>Actinomycetes</taxon>
        <taxon>Streptosporangiales</taxon>
        <taxon>Streptosporangiaceae</taxon>
        <taxon>Nonomuraea</taxon>
    </lineage>
</organism>
<dbReference type="AlphaFoldDB" id="A0A4R4VX33"/>
<gene>
    <name evidence="1" type="ORF">E1292_08705</name>
</gene>
<accession>A0A4R4VX33</accession>
<dbReference type="Proteomes" id="UP000295258">
    <property type="component" value="Unassembled WGS sequence"/>
</dbReference>
<evidence type="ECO:0000313" key="1">
    <source>
        <dbReference type="EMBL" id="TDD09991.1"/>
    </source>
</evidence>
<reference evidence="1 2" key="1">
    <citation type="submission" date="2019-03" db="EMBL/GenBank/DDBJ databases">
        <title>Draft genome sequences of novel Actinobacteria.</title>
        <authorList>
            <person name="Sahin N."/>
            <person name="Ay H."/>
            <person name="Saygin H."/>
        </authorList>
    </citation>
    <scope>NUCLEOTIDE SEQUENCE [LARGE SCALE GENOMIC DNA]</scope>
    <source>
        <strain evidence="1 2">KC310</strain>
    </source>
</reference>
<dbReference type="EMBL" id="SMKO01000014">
    <property type="protein sequence ID" value="TDD09991.1"/>
    <property type="molecule type" value="Genomic_DNA"/>
</dbReference>
<comment type="caution">
    <text evidence="1">The sequence shown here is derived from an EMBL/GenBank/DDBJ whole genome shotgun (WGS) entry which is preliminary data.</text>
</comment>
<sequence length="164" mass="17688">MVDEIVEEGWRAFLEREFGAPEPPGERLIAEMVVDEPDRHVWRVVDAAYDRLTCPECGGRLSRGPAGCAPCDLANGFRYSAIEIDRPGVPPGNEHALRVNVAVTRRPYGISASEVLLRRLSLPALLDGRLPTVEQAQATKALVGKGASEAELAAVIFGDWGSGP</sequence>
<name>A0A4R4VX33_9ACTN</name>
<proteinExistence type="predicted"/>